<sequence>MGHAYICWKQRNKEIIFPYNEKNEKTLDEVGVK</sequence>
<organism evidence="1 2">
    <name type="scientific">[Ruminococcus] torques ATCC 27756</name>
    <dbReference type="NCBI Taxonomy" id="411460"/>
    <lineage>
        <taxon>Bacteria</taxon>
        <taxon>Bacillati</taxon>
        <taxon>Bacillota</taxon>
        <taxon>Clostridia</taxon>
        <taxon>Lachnospirales</taxon>
        <taxon>Lachnospiraceae</taxon>
        <taxon>Mediterraneibacter</taxon>
    </lineage>
</organism>
<evidence type="ECO:0000313" key="2">
    <source>
        <dbReference type="Proteomes" id="UP000003577"/>
    </source>
</evidence>
<accession>A5KK18</accession>
<comment type="caution">
    <text evidence="1">The sequence shown here is derived from an EMBL/GenBank/DDBJ whole genome shotgun (WGS) entry which is preliminary data.</text>
</comment>
<dbReference type="HOGENOM" id="CLU_3383617_0_0_9"/>
<protein>
    <submittedName>
        <fullName evidence="1">Uncharacterized protein</fullName>
    </submittedName>
</protein>
<gene>
    <name evidence="1" type="ORF">RUMTOR_00567</name>
</gene>
<dbReference type="EMBL" id="AAVP02000001">
    <property type="protein sequence ID" value="EDK25671.1"/>
    <property type="molecule type" value="Genomic_DNA"/>
</dbReference>
<dbReference type="Proteomes" id="UP000003577">
    <property type="component" value="Unassembled WGS sequence"/>
</dbReference>
<proteinExistence type="predicted"/>
<dbReference type="PaxDb" id="411460-RUMTOR_00567"/>
<name>A5KK18_9FIRM</name>
<reference evidence="1 2" key="2">
    <citation type="submission" date="2007-04" db="EMBL/GenBank/DDBJ databases">
        <title>Draft genome sequence of Ruminococcus torques (ATCC 27756).</title>
        <authorList>
            <person name="Sudarsanam P."/>
            <person name="Ley R."/>
            <person name="Guruge J."/>
            <person name="Turnbaugh P.J."/>
            <person name="Mahowald M."/>
            <person name="Liep D."/>
            <person name="Gordon J."/>
        </authorList>
    </citation>
    <scope>NUCLEOTIDE SEQUENCE [LARGE SCALE GENOMIC DNA]</scope>
    <source>
        <strain evidence="1 2">ATCC 27756</strain>
    </source>
</reference>
<dbReference type="AlphaFoldDB" id="A5KK18"/>
<reference evidence="1 2" key="1">
    <citation type="submission" date="2007-03" db="EMBL/GenBank/DDBJ databases">
        <authorList>
            <person name="Fulton L."/>
            <person name="Clifton S."/>
            <person name="Fulton B."/>
            <person name="Xu J."/>
            <person name="Minx P."/>
            <person name="Pepin K.H."/>
            <person name="Johnson M."/>
            <person name="Thiruvilangam P."/>
            <person name="Bhonagiri V."/>
            <person name="Nash W.E."/>
            <person name="Mardis E.R."/>
            <person name="Wilson R.K."/>
        </authorList>
    </citation>
    <scope>NUCLEOTIDE SEQUENCE [LARGE SCALE GENOMIC DNA]</scope>
    <source>
        <strain evidence="1 2">ATCC 27756</strain>
    </source>
</reference>
<evidence type="ECO:0000313" key="1">
    <source>
        <dbReference type="EMBL" id="EDK25671.1"/>
    </source>
</evidence>